<dbReference type="Proteomes" id="UP001595536">
    <property type="component" value="Unassembled WGS sequence"/>
</dbReference>
<organism evidence="2 3">
    <name type="scientific">Camelimonas abortus</name>
    <dbReference type="NCBI Taxonomy" id="1017184"/>
    <lineage>
        <taxon>Bacteria</taxon>
        <taxon>Pseudomonadati</taxon>
        <taxon>Pseudomonadota</taxon>
        <taxon>Alphaproteobacteria</taxon>
        <taxon>Hyphomicrobiales</taxon>
        <taxon>Chelatococcaceae</taxon>
        <taxon>Camelimonas</taxon>
    </lineage>
</organism>
<dbReference type="SUPFAM" id="SSF75304">
    <property type="entry name" value="Amidase signature (AS) enzymes"/>
    <property type="match status" value="1"/>
</dbReference>
<keyword evidence="3" id="KW-1185">Reference proteome</keyword>
<gene>
    <name evidence="2" type="ORF">ACFOEX_04875</name>
</gene>
<feature type="domain" description="Amidase" evidence="1">
    <location>
        <begin position="26"/>
        <end position="462"/>
    </location>
</feature>
<dbReference type="EC" id="3.5.1.4" evidence="2"/>
<dbReference type="InterPro" id="IPR023631">
    <property type="entry name" value="Amidase_dom"/>
</dbReference>
<name>A0ABV7LCQ0_9HYPH</name>
<protein>
    <submittedName>
        <fullName evidence="2">Amidase</fullName>
        <ecNumber evidence="2">3.5.1.4</ecNumber>
    </submittedName>
</protein>
<dbReference type="EMBL" id="JBHRUV010000019">
    <property type="protein sequence ID" value="MFC3265697.1"/>
    <property type="molecule type" value="Genomic_DNA"/>
</dbReference>
<dbReference type="GO" id="GO:0004040">
    <property type="term" value="F:amidase activity"/>
    <property type="evidence" value="ECO:0007669"/>
    <property type="project" value="UniProtKB-EC"/>
</dbReference>
<reference evidence="3" key="1">
    <citation type="journal article" date="2019" name="Int. J. Syst. Evol. Microbiol.">
        <title>The Global Catalogue of Microorganisms (GCM) 10K type strain sequencing project: providing services to taxonomists for standard genome sequencing and annotation.</title>
        <authorList>
            <consortium name="The Broad Institute Genomics Platform"/>
            <consortium name="The Broad Institute Genome Sequencing Center for Infectious Disease"/>
            <person name="Wu L."/>
            <person name="Ma J."/>
        </authorList>
    </citation>
    <scope>NUCLEOTIDE SEQUENCE [LARGE SCALE GENOMIC DNA]</scope>
    <source>
        <strain evidence="3">CCM 7941</strain>
    </source>
</reference>
<proteinExistence type="predicted"/>
<dbReference type="PANTHER" id="PTHR43372:SF4">
    <property type="entry name" value="FATTY-ACID AMIDE HYDROLASE 2"/>
    <property type="match status" value="1"/>
</dbReference>
<dbReference type="NCBIfam" id="NF004816">
    <property type="entry name" value="PRK06170.1"/>
    <property type="match status" value="1"/>
</dbReference>
<evidence type="ECO:0000313" key="3">
    <source>
        <dbReference type="Proteomes" id="UP001595536"/>
    </source>
</evidence>
<dbReference type="InterPro" id="IPR036928">
    <property type="entry name" value="AS_sf"/>
</dbReference>
<sequence length="486" mass="50399">MDLLTTSATEQLAALERGDVTAEKLLDMALERVAALNPQLNAVVAMDVEAARAAARDSDARRAAGRALPLDGLPVTIKDSYAVRGMATTAGAPALKDHVPEEDATAVARLRAAGAVIYGKTNVPAFTSDWQSFNAIYGSTSNPWDLARSPGGSSGGAAAAVATGMSSLEWGSDIGGSIRWPAHCCGLFGHKSTWDLTPMRGHIPPAPGVTSHNPDLGVGGPIARSAADLALALSLVAGADSPQGALARLEPPRRESPEGLRVAVWLDEPAAPVSAPVAAAVRAAARALEKAGAVVSETARPAFSFFEAFEVYALMNHAIALSAVPEKVRQRLAANAANFAPDDHSHQAQQCRAAGLGAAEWRALVARREKIKQAWAEFFAGHDVVLAPPATVTAILHDHNRDIHARRLDLGDGASAPYFDLLHWASLATVAHLPATVAPVPQAEGALPAGVQVIGPEGADLTTIAVAGMLERLLGGYTPPPLVRQG</sequence>
<dbReference type="RefSeq" id="WP_376830928.1">
    <property type="nucleotide sequence ID" value="NZ_JBHLWR010000006.1"/>
</dbReference>
<dbReference type="Pfam" id="PF01425">
    <property type="entry name" value="Amidase"/>
    <property type="match status" value="1"/>
</dbReference>
<dbReference type="PANTHER" id="PTHR43372">
    <property type="entry name" value="FATTY-ACID AMIDE HYDROLASE"/>
    <property type="match status" value="1"/>
</dbReference>
<comment type="caution">
    <text evidence="2">The sequence shown here is derived from an EMBL/GenBank/DDBJ whole genome shotgun (WGS) entry which is preliminary data.</text>
</comment>
<dbReference type="Gene3D" id="3.90.1300.10">
    <property type="entry name" value="Amidase signature (AS) domain"/>
    <property type="match status" value="1"/>
</dbReference>
<dbReference type="InterPro" id="IPR052739">
    <property type="entry name" value="FAAH2"/>
</dbReference>
<accession>A0ABV7LCQ0</accession>
<keyword evidence="2" id="KW-0378">Hydrolase</keyword>
<evidence type="ECO:0000313" key="2">
    <source>
        <dbReference type="EMBL" id="MFC3265697.1"/>
    </source>
</evidence>
<evidence type="ECO:0000259" key="1">
    <source>
        <dbReference type="Pfam" id="PF01425"/>
    </source>
</evidence>